<protein>
    <submittedName>
        <fullName evidence="2">Uncharacterized protein</fullName>
    </submittedName>
</protein>
<organism evidence="1 2">
    <name type="scientific">Romanomermis culicivorax</name>
    <name type="common">Nematode worm</name>
    <dbReference type="NCBI Taxonomy" id="13658"/>
    <lineage>
        <taxon>Eukaryota</taxon>
        <taxon>Metazoa</taxon>
        <taxon>Ecdysozoa</taxon>
        <taxon>Nematoda</taxon>
        <taxon>Enoplea</taxon>
        <taxon>Dorylaimia</taxon>
        <taxon>Mermithida</taxon>
        <taxon>Mermithoidea</taxon>
        <taxon>Mermithidae</taxon>
        <taxon>Romanomermis</taxon>
    </lineage>
</organism>
<evidence type="ECO:0000313" key="2">
    <source>
        <dbReference type="WBParaSite" id="nRc.2.0.1.t04259-RA"/>
    </source>
</evidence>
<dbReference type="InterPro" id="IPR036508">
    <property type="entry name" value="Chitin-bd_dom_sf"/>
</dbReference>
<dbReference type="GO" id="GO:0008061">
    <property type="term" value="F:chitin binding"/>
    <property type="evidence" value="ECO:0007669"/>
    <property type="project" value="InterPro"/>
</dbReference>
<dbReference type="AlphaFoldDB" id="A0A915HR96"/>
<proteinExistence type="predicted"/>
<reference evidence="2" key="1">
    <citation type="submission" date="2022-11" db="UniProtKB">
        <authorList>
            <consortium name="WormBaseParasite"/>
        </authorList>
    </citation>
    <scope>IDENTIFICATION</scope>
</reference>
<evidence type="ECO:0000313" key="1">
    <source>
        <dbReference type="Proteomes" id="UP000887565"/>
    </source>
</evidence>
<dbReference type="WBParaSite" id="nRc.2.0.1.t04259-RA">
    <property type="protein sequence ID" value="nRc.2.0.1.t04259-RA"/>
    <property type="gene ID" value="nRc.2.0.1.g04259"/>
</dbReference>
<accession>A0A915HR96</accession>
<dbReference type="SUPFAM" id="SSF57625">
    <property type="entry name" value="Invertebrate chitin-binding proteins"/>
    <property type="match status" value="1"/>
</dbReference>
<dbReference type="Proteomes" id="UP000887565">
    <property type="component" value="Unplaced"/>
</dbReference>
<name>A0A915HR96_ROMCU</name>
<keyword evidence="1" id="KW-1185">Reference proteome</keyword>
<sequence>MPDGTVGVKSPFCPLDLCQTTRGFLTSLNQPRVFAACLPQRRYCGYCPKNTEFNADTSECVPSTKSSVANGFPDCPVQLCGNDMGGGMYRFSKSPYTFLVCSRKVKFCVACPQNMEMDYKNLTCVAAQKLITTPDLIGAVITKFEILDEISDMHTVAHLAPSDLQASACTDCPIDRCFGFYGIYVLPDSSDSPTIIVCSKTKRFCAKCPKNSKFDLMKKKCIKSSTNSRDCKIHRSCIMERELVNNSTQGHTLLINEGGGNRFQICNNKGASMCGFCPKGTKFDLRSLNCVRKFSKLLLIFEFYVELA</sequence>